<name>A0A560DJ47_9BRAD</name>
<protein>
    <submittedName>
        <fullName evidence="1">Uncharacterized protein</fullName>
    </submittedName>
</protein>
<dbReference type="AlphaFoldDB" id="A0A560DJ47"/>
<dbReference type="Proteomes" id="UP000319949">
    <property type="component" value="Unassembled WGS sequence"/>
</dbReference>
<keyword evidence="2" id="KW-1185">Reference proteome</keyword>
<comment type="caution">
    <text evidence="1">The sequence shown here is derived from an EMBL/GenBank/DDBJ whole genome shotgun (WGS) entry which is preliminary data.</text>
</comment>
<proteinExistence type="predicted"/>
<evidence type="ECO:0000313" key="2">
    <source>
        <dbReference type="Proteomes" id="UP000319949"/>
    </source>
</evidence>
<organism evidence="1 2">
    <name type="scientific">Bradyrhizobium stylosanthis</name>
    <dbReference type="NCBI Taxonomy" id="1803665"/>
    <lineage>
        <taxon>Bacteria</taxon>
        <taxon>Pseudomonadati</taxon>
        <taxon>Pseudomonadota</taxon>
        <taxon>Alphaproteobacteria</taxon>
        <taxon>Hyphomicrobiales</taxon>
        <taxon>Nitrobacteraceae</taxon>
        <taxon>Bradyrhizobium</taxon>
    </lineage>
</organism>
<evidence type="ECO:0000313" key="1">
    <source>
        <dbReference type="EMBL" id="TWA97138.1"/>
    </source>
</evidence>
<gene>
    <name evidence="1" type="ORF">FBZ96_106189</name>
</gene>
<sequence length="30" mass="3295">MLAVALVILVLAMAILVPVCLAFRIMPRRT</sequence>
<reference evidence="1 2" key="1">
    <citation type="submission" date="2019-06" db="EMBL/GenBank/DDBJ databases">
        <title>Genomic Encyclopedia of Type Strains, Phase IV (KMG-V): Genome sequencing to study the core and pangenomes of soil and plant-associated prokaryotes.</title>
        <authorList>
            <person name="Whitman W."/>
        </authorList>
    </citation>
    <scope>NUCLEOTIDE SEQUENCE [LARGE SCALE GENOMIC DNA]</scope>
    <source>
        <strain evidence="1 2">BR 510</strain>
    </source>
</reference>
<accession>A0A560DJ47</accession>
<dbReference type="STRING" id="1803665.GCA_001641335_01080"/>
<dbReference type="EMBL" id="VITK01000006">
    <property type="protein sequence ID" value="TWA97138.1"/>
    <property type="molecule type" value="Genomic_DNA"/>
</dbReference>